<evidence type="ECO:0000256" key="2">
    <source>
        <dbReference type="ARBA" id="ARBA00022771"/>
    </source>
</evidence>
<evidence type="ECO:0000256" key="6">
    <source>
        <dbReference type="SAM" id="MobiDB-lite"/>
    </source>
</evidence>
<dbReference type="GO" id="GO:0008270">
    <property type="term" value="F:zinc ion binding"/>
    <property type="evidence" value="ECO:0007669"/>
    <property type="project" value="UniProtKB-KW"/>
</dbReference>
<keyword evidence="5" id="KW-0175">Coiled coil</keyword>
<proteinExistence type="predicted"/>
<feature type="compositionally biased region" description="Basic and acidic residues" evidence="6">
    <location>
        <begin position="191"/>
        <end position="201"/>
    </location>
</feature>
<dbReference type="KEGG" id="spu:100891213"/>
<dbReference type="EnsemblMetazoa" id="XM_030980876">
    <property type="protein sequence ID" value="XP_030836736"/>
    <property type="gene ID" value="LOC100891213"/>
</dbReference>
<keyword evidence="4" id="KW-0238">DNA-binding</keyword>
<evidence type="ECO:0000313" key="8">
    <source>
        <dbReference type="EnsemblMetazoa" id="XP_030836736"/>
    </source>
</evidence>
<sequence>MDLTEDGDQDKPKEFIRKKRKTGSRCIAYGCDNTLYKGFIMHLMPGKMPVGQEHFDNVQKQWITFIGKKRKFEAKDANTYSKIFVCSGHFVREDYEQSQVEMYRRGLRTRPPSLKKCSLPSLNTAEQPFPSDWFLTSPTSLFSLSSPSSSSSSPTGTCSTTTSTSCTVPTPALHEHLPPSSDSPSPLYTSHEPDIPKRSRKESIYIRKRDVDALYIDYVRHADEERAQDILECSKGVQCAVRTVKQCKPPLPPEPEHEDDSDFCSEECSCWEGADCCANHDHTNSIQESPRSMKRKLEKANDQLFSVRRQLETSQAKAQRLKKKVDSLQEVLKTLKKKNYLTEQGLEMLEKTYDVPAGTTKRFVKSRRKDVT</sequence>
<dbReference type="OrthoDB" id="10621042at2759"/>
<keyword evidence="3" id="KW-0862">Zinc</keyword>
<dbReference type="Pfam" id="PF05485">
    <property type="entry name" value="THAP"/>
    <property type="match status" value="1"/>
</dbReference>
<feature type="compositionally biased region" description="Low complexity" evidence="6">
    <location>
        <begin position="145"/>
        <end position="171"/>
    </location>
</feature>
<evidence type="ECO:0000259" key="7">
    <source>
        <dbReference type="SMART" id="SM00980"/>
    </source>
</evidence>
<evidence type="ECO:0000256" key="3">
    <source>
        <dbReference type="ARBA" id="ARBA00022833"/>
    </source>
</evidence>
<feature type="coiled-coil region" evidence="5">
    <location>
        <begin position="297"/>
        <end position="338"/>
    </location>
</feature>
<feature type="region of interest" description="Disordered" evidence="6">
    <location>
        <begin position="145"/>
        <end position="201"/>
    </location>
</feature>
<evidence type="ECO:0000256" key="5">
    <source>
        <dbReference type="SAM" id="Coils"/>
    </source>
</evidence>
<dbReference type="SMART" id="SM00980">
    <property type="entry name" value="THAP"/>
    <property type="match status" value="1"/>
</dbReference>
<feature type="domain" description="THAP-type" evidence="7">
    <location>
        <begin position="24"/>
        <end position="129"/>
    </location>
</feature>
<dbReference type="AlphaFoldDB" id="A0A7M7NIB0"/>
<dbReference type="RefSeq" id="XP_030836736.1">
    <property type="nucleotide sequence ID" value="XM_030980876.1"/>
</dbReference>
<keyword evidence="9" id="KW-1185">Reference proteome</keyword>
<dbReference type="Proteomes" id="UP000007110">
    <property type="component" value="Unassembled WGS sequence"/>
</dbReference>
<evidence type="ECO:0000313" key="9">
    <source>
        <dbReference type="Proteomes" id="UP000007110"/>
    </source>
</evidence>
<dbReference type="GeneID" id="100891213"/>
<reference evidence="8" key="2">
    <citation type="submission" date="2021-01" db="UniProtKB">
        <authorList>
            <consortium name="EnsemblMetazoa"/>
        </authorList>
    </citation>
    <scope>IDENTIFICATION</scope>
</reference>
<organism evidence="8 9">
    <name type="scientific">Strongylocentrotus purpuratus</name>
    <name type="common">Purple sea urchin</name>
    <dbReference type="NCBI Taxonomy" id="7668"/>
    <lineage>
        <taxon>Eukaryota</taxon>
        <taxon>Metazoa</taxon>
        <taxon>Echinodermata</taxon>
        <taxon>Eleutherozoa</taxon>
        <taxon>Echinozoa</taxon>
        <taxon>Echinoidea</taxon>
        <taxon>Euechinoidea</taxon>
        <taxon>Echinacea</taxon>
        <taxon>Camarodonta</taxon>
        <taxon>Echinidea</taxon>
        <taxon>Strongylocentrotidae</taxon>
        <taxon>Strongylocentrotus</taxon>
    </lineage>
</organism>
<dbReference type="SUPFAM" id="SSF57716">
    <property type="entry name" value="Glucocorticoid receptor-like (DNA-binding domain)"/>
    <property type="match status" value="1"/>
</dbReference>
<evidence type="ECO:0000256" key="4">
    <source>
        <dbReference type="ARBA" id="ARBA00023125"/>
    </source>
</evidence>
<keyword evidence="1" id="KW-0479">Metal-binding</keyword>
<dbReference type="InParanoid" id="A0A7M7NIB0"/>
<protein>
    <recommendedName>
        <fullName evidence="7">THAP-type domain-containing protein</fullName>
    </recommendedName>
</protein>
<dbReference type="InterPro" id="IPR006612">
    <property type="entry name" value="THAP_Znf"/>
</dbReference>
<name>A0A7M7NIB0_STRPU</name>
<dbReference type="GO" id="GO:0003677">
    <property type="term" value="F:DNA binding"/>
    <property type="evidence" value="ECO:0007669"/>
    <property type="project" value="UniProtKB-KW"/>
</dbReference>
<keyword evidence="2" id="KW-0863">Zinc-finger</keyword>
<evidence type="ECO:0000256" key="1">
    <source>
        <dbReference type="ARBA" id="ARBA00022723"/>
    </source>
</evidence>
<accession>A0A7M7NIB0</accession>
<reference evidence="9" key="1">
    <citation type="submission" date="2015-02" db="EMBL/GenBank/DDBJ databases">
        <title>Genome sequencing for Strongylocentrotus purpuratus.</title>
        <authorList>
            <person name="Murali S."/>
            <person name="Liu Y."/>
            <person name="Vee V."/>
            <person name="English A."/>
            <person name="Wang M."/>
            <person name="Skinner E."/>
            <person name="Han Y."/>
            <person name="Muzny D.M."/>
            <person name="Worley K.C."/>
            <person name="Gibbs R.A."/>
        </authorList>
    </citation>
    <scope>NUCLEOTIDE SEQUENCE</scope>
</reference>